<dbReference type="Proteomes" id="UP000243799">
    <property type="component" value="Unassembled WGS sequence"/>
</dbReference>
<dbReference type="NCBIfam" id="TIGR00762">
    <property type="entry name" value="DegV"/>
    <property type="match status" value="1"/>
</dbReference>
<organism evidence="2 3">
    <name type="scientific">Amycolatopsis marina</name>
    <dbReference type="NCBI Taxonomy" id="490629"/>
    <lineage>
        <taxon>Bacteria</taxon>
        <taxon>Bacillati</taxon>
        <taxon>Actinomycetota</taxon>
        <taxon>Actinomycetes</taxon>
        <taxon>Pseudonocardiales</taxon>
        <taxon>Pseudonocardiaceae</taxon>
        <taxon>Amycolatopsis</taxon>
    </lineage>
</organism>
<dbReference type="InterPro" id="IPR003797">
    <property type="entry name" value="DegV"/>
</dbReference>
<sequence length="266" mass="27997">MPDQLAAQWGISVVQVQIHVDERTDDENRFDRGELINLLRSGADISTSPPDQGAFFWTYQQAVSQGADAIVSLHISGKLSATVEAARAAAQQVRVPVHVLDSSTTGMSLGFAALSAARAAAAGGHPRRVIEAAERRLYGSSEFIYVDTLEFLRKGGRIGAAAAMLGTALSLKPLITIRGGEVAPLSRVPGTKRALTKLTDIAVEFAGSRPVDIAIASAAPSEREMAMVQQLRERLVDLREIVLVQGSAVIGVHTGPGALGVTVSPA</sequence>
<accession>A0A1I0YQY3</accession>
<dbReference type="EMBL" id="FOKG01000005">
    <property type="protein sequence ID" value="SFB15206.1"/>
    <property type="molecule type" value="Genomic_DNA"/>
</dbReference>
<evidence type="ECO:0000256" key="1">
    <source>
        <dbReference type="ARBA" id="ARBA00023121"/>
    </source>
</evidence>
<evidence type="ECO:0000313" key="3">
    <source>
        <dbReference type="Proteomes" id="UP000243799"/>
    </source>
</evidence>
<dbReference type="GO" id="GO:0008289">
    <property type="term" value="F:lipid binding"/>
    <property type="evidence" value="ECO:0007669"/>
    <property type="project" value="UniProtKB-KW"/>
</dbReference>
<dbReference type="Pfam" id="PF02645">
    <property type="entry name" value="DegV"/>
    <property type="match status" value="1"/>
</dbReference>
<dbReference type="Gene3D" id="3.30.1180.10">
    <property type="match status" value="1"/>
</dbReference>
<dbReference type="STRING" id="490629.SAMN05216266_105242"/>
<dbReference type="PANTHER" id="PTHR33434:SF2">
    <property type="entry name" value="FATTY ACID-BINDING PROTEIN TM_1468"/>
    <property type="match status" value="1"/>
</dbReference>
<dbReference type="Gene3D" id="3.40.50.10170">
    <property type="match status" value="1"/>
</dbReference>
<dbReference type="InterPro" id="IPR043168">
    <property type="entry name" value="DegV_C"/>
</dbReference>
<dbReference type="InterPro" id="IPR050270">
    <property type="entry name" value="DegV_domain_contain"/>
</dbReference>
<protein>
    <submittedName>
        <fullName evidence="2">EDD domain protein, DegV family</fullName>
    </submittedName>
</protein>
<keyword evidence="3" id="KW-1185">Reference proteome</keyword>
<dbReference type="AlphaFoldDB" id="A0A1I0YQY3"/>
<name>A0A1I0YQY3_9PSEU</name>
<gene>
    <name evidence="2" type="ORF">SAMN05216266_105242</name>
</gene>
<keyword evidence="1" id="KW-0446">Lipid-binding</keyword>
<dbReference type="PANTHER" id="PTHR33434">
    <property type="entry name" value="DEGV DOMAIN-CONTAINING PROTEIN DR_1986-RELATED"/>
    <property type="match status" value="1"/>
</dbReference>
<dbReference type="PROSITE" id="PS51482">
    <property type="entry name" value="DEGV"/>
    <property type="match status" value="1"/>
</dbReference>
<evidence type="ECO:0000313" key="2">
    <source>
        <dbReference type="EMBL" id="SFB15206.1"/>
    </source>
</evidence>
<proteinExistence type="predicted"/>
<reference evidence="3" key="1">
    <citation type="submission" date="2016-10" db="EMBL/GenBank/DDBJ databases">
        <authorList>
            <person name="Varghese N."/>
            <person name="Submissions S."/>
        </authorList>
    </citation>
    <scope>NUCLEOTIDE SEQUENCE [LARGE SCALE GENOMIC DNA]</scope>
    <source>
        <strain evidence="3">CGMCC 4.3568</strain>
    </source>
</reference>
<dbReference type="SUPFAM" id="SSF82549">
    <property type="entry name" value="DAK1/DegV-like"/>
    <property type="match status" value="1"/>
</dbReference>